<dbReference type="SMART" id="SM00347">
    <property type="entry name" value="HTH_MARR"/>
    <property type="match status" value="1"/>
</dbReference>
<dbReference type="PANTHER" id="PTHR33164:SF43">
    <property type="entry name" value="HTH-TYPE TRANSCRIPTIONAL REPRESSOR YETL"/>
    <property type="match status" value="1"/>
</dbReference>
<dbReference type="GO" id="GO:0006950">
    <property type="term" value="P:response to stress"/>
    <property type="evidence" value="ECO:0007669"/>
    <property type="project" value="TreeGrafter"/>
</dbReference>
<sequence length="150" mass="16684">MREVTELRYLILALQREGNRQLATDLRPLGLTPSQAETLGLLAEREPLTLNGLGEMLVCESGTNPSRIVDRLVSAGLVRRVPNPEDRRQVLLTLTDHGRELARQVVEVEQRLEDRLVALIGDRPVAPALTLLRDMAAQVPAGRALDRRRG</sequence>
<dbReference type="SUPFAM" id="SSF46785">
    <property type="entry name" value="Winged helix' DNA-binding domain"/>
    <property type="match status" value="1"/>
</dbReference>
<name>A0A6L9S605_9ACTN</name>
<keyword evidence="3" id="KW-1185">Reference proteome</keyword>
<evidence type="ECO:0000313" key="3">
    <source>
        <dbReference type="Proteomes" id="UP000475214"/>
    </source>
</evidence>
<comment type="caution">
    <text evidence="2">The sequence shown here is derived from an EMBL/GenBank/DDBJ whole genome shotgun (WGS) entry which is preliminary data.</text>
</comment>
<protein>
    <submittedName>
        <fullName evidence="2">MarR family transcriptional regulator</fullName>
    </submittedName>
</protein>
<dbReference type="PRINTS" id="PR00598">
    <property type="entry name" value="HTHMARR"/>
</dbReference>
<proteinExistence type="predicted"/>
<dbReference type="InterPro" id="IPR036390">
    <property type="entry name" value="WH_DNA-bd_sf"/>
</dbReference>
<feature type="domain" description="HTH marR-type" evidence="1">
    <location>
        <begin position="4"/>
        <end position="137"/>
    </location>
</feature>
<dbReference type="InterPro" id="IPR036388">
    <property type="entry name" value="WH-like_DNA-bd_sf"/>
</dbReference>
<dbReference type="GO" id="GO:0003700">
    <property type="term" value="F:DNA-binding transcription factor activity"/>
    <property type="evidence" value="ECO:0007669"/>
    <property type="project" value="InterPro"/>
</dbReference>
<dbReference type="EMBL" id="JAAGOA010000004">
    <property type="protein sequence ID" value="NED99941.1"/>
    <property type="molecule type" value="Genomic_DNA"/>
</dbReference>
<dbReference type="AlphaFoldDB" id="A0A6L9S605"/>
<gene>
    <name evidence="2" type="ORF">G1H10_07140</name>
</gene>
<dbReference type="InterPro" id="IPR000835">
    <property type="entry name" value="HTH_MarR-typ"/>
</dbReference>
<dbReference type="RefSeq" id="WP_163734814.1">
    <property type="nucleotide sequence ID" value="NZ_JAAGOA010000004.1"/>
</dbReference>
<dbReference type="Pfam" id="PF12802">
    <property type="entry name" value="MarR_2"/>
    <property type="match status" value="1"/>
</dbReference>
<dbReference type="Proteomes" id="UP000475214">
    <property type="component" value="Unassembled WGS sequence"/>
</dbReference>
<dbReference type="Gene3D" id="1.10.10.10">
    <property type="entry name" value="Winged helix-like DNA-binding domain superfamily/Winged helix DNA-binding domain"/>
    <property type="match status" value="1"/>
</dbReference>
<reference evidence="2 3" key="1">
    <citation type="submission" date="2020-02" db="EMBL/GenBank/DDBJ databases">
        <authorList>
            <person name="Li X.-J."/>
            <person name="Han X.-M."/>
        </authorList>
    </citation>
    <scope>NUCLEOTIDE SEQUENCE [LARGE SCALE GENOMIC DNA]</scope>
    <source>
        <strain evidence="2 3">CCTCC AB 2017055</strain>
    </source>
</reference>
<evidence type="ECO:0000313" key="2">
    <source>
        <dbReference type="EMBL" id="NED99941.1"/>
    </source>
</evidence>
<dbReference type="InterPro" id="IPR039422">
    <property type="entry name" value="MarR/SlyA-like"/>
</dbReference>
<evidence type="ECO:0000259" key="1">
    <source>
        <dbReference type="PROSITE" id="PS50995"/>
    </source>
</evidence>
<dbReference type="PROSITE" id="PS50995">
    <property type="entry name" value="HTH_MARR_2"/>
    <property type="match status" value="1"/>
</dbReference>
<organism evidence="2 3">
    <name type="scientific">Phytoactinopolyspora halotolerans</name>
    <dbReference type="NCBI Taxonomy" id="1981512"/>
    <lineage>
        <taxon>Bacteria</taxon>
        <taxon>Bacillati</taxon>
        <taxon>Actinomycetota</taxon>
        <taxon>Actinomycetes</taxon>
        <taxon>Jiangellales</taxon>
        <taxon>Jiangellaceae</taxon>
        <taxon>Phytoactinopolyspora</taxon>
    </lineage>
</organism>
<dbReference type="PANTHER" id="PTHR33164">
    <property type="entry name" value="TRANSCRIPTIONAL REGULATOR, MARR FAMILY"/>
    <property type="match status" value="1"/>
</dbReference>
<accession>A0A6L9S605</accession>